<dbReference type="SUPFAM" id="SSF52540">
    <property type="entry name" value="P-loop containing nucleoside triphosphate hydrolases"/>
    <property type="match status" value="1"/>
</dbReference>
<protein>
    <submittedName>
        <fullName evidence="4">Putative Septum site-determining protein MinD</fullName>
    </submittedName>
</protein>
<dbReference type="AlphaFoldDB" id="D8PFM1"/>
<accession>D8PFM1</accession>
<dbReference type="GO" id="GO:0005829">
    <property type="term" value="C:cytosol"/>
    <property type="evidence" value="ECO:0007669"/>
    <property type="project" value="TreeGrafter"/>
</dbReference>
<dbReference type="EMBL" id="FP929003">
    <property type="protein sequence ID" value="CBK42058.1"/>
    <property type="molecule type" value="Genomic_DNA"/>
</dbReference>
<evidence type="ECO:0000313" key="5">
    <source>
        <dbReference type="Proteomes" id="UP000001660"/>
    </source>
</evidence>
<evidence type="ECO:0000256" key="2">
    <source>
        <dbReference type="ARBA" id="ARBA00022840"/>
    </source>
</evidence>
<evidence type="ECO:0000256" key="1">
    <source>
        <dbReference type="ARBA" id="ARBA00022741"/>
    </source>
</evidence>
<gene>
    <name evidence="4" type="ORF">NIDE2345</name>
</gene>
<name>D8PFM1_9BACT</name>
<dbReference type="InterPro" id="IPR002586">
    <property type="entry name" value="CobQ/CobB/MinD/ParA_Nub-bd_dom"/>
</dbReference>
<dbReference type="InterPro" id="IPR027417">
    <property type="entry name" value="P-loop_NTPase"/>
</dbReference>
<dbReference type="GO" id="GO:0005524">
    <property type="term" value="F:ATP binding"/>
    <property type="evidence" value="ECO:0007669"/>
    <property type="project" value="UniProtKB-KW"/>
</dbReference>
<keyword evidence="1" id="KW-0547">Nucleotide-binding</keyword>
<dbReference type="PANTHER" id="PTHR43384">
    <property type="entry name" value="SEPTUM SITE-DETERMINING PROTEIN MIND HOMOLOG, CHLOROPLASTIC-RELATED"/>
    <property type="match status" value="1"/>
</dbReference>
<dbReference type="GO" id="GO:0009898">
    <property type="term" value="C:cytoplasmic side of plasma membrane"/>
    <property type="evidence" value="ECO:0007669"/>
    <property type="project" value="TreeGrafter"/>
</dbReference>
<evidence type="ECO:0000313" key="4">
    <source>
        <dbReference type="EMBL" id="CBK42058.1"/>
    </source>
</evidence>
<dbReference type="GO" id="GO:0051782">
    <property type="term" value="P:negative regulation of cell division"/>
    <property type="evidence" value="ECO:0007669"/>
    <property type="project" value="TreeGrafter"/>
</dbReference>
<evidence type="ECO:0000259" key="3">
    <source>
        <dbReference type="Pfam" id="PF01656"/>
    </source>
</evidence>
<dbReference type="eggNOG" id="COG0455">
    <property type="taxonomic scope" value="Bacteria"/>
</dbReference>
<dbReference type="Gene3D" id="3.40.50.300">
    <property type="entry name" value="P-loop containing nucleotide triphosphate hydrolases"/>
    <property type="match status" value="1"/>
</dbReference>
<dbReference type="PANTHER" id="PTHR43384:SF4">
    <property type="entry name" value="CELLULOSE BIOSYNTHESIS PROTEIN BCSQ-RELATED"/>
    <property type="match status" value="1"/>
</dbReference>
<dbReference type="InterPro" id="IPR050625">
    <property type="entry name" value="ParA/MinD_ATPase"/>
</dbReference>
<reference evidence="4 5" key="1">
    <citation type="journal article" date="2010" name="Proc. Natl. Acad. Sci. U.S.A.">
        <title>A Nitrospira metagenome illuminates the physiology and evolution of globally important nitrite-oxidizing bacteria.</title>
        <authorList>
            <person name="Lucker S."/>
            <person name="Wagner M."/>
            <person name="Maixner F."/>
            <person name="Pelletier E."/>
            <person name="Koch H."/>
            <person name="Vacherie B."/>
            <person name="Rattei T."/>
            <person name="Sinninghe Damste J."/>
            <person name="Spieck E."/>
            <person name="Le Paslier D."/>
            <person name="Daims H."/>
        </authorList>
    </citation>
    <scope>NUCLEOTIDE SEQUENCE [LARGE SCALE GENOMIC DNA]</scope>
</reference>
<proteinExistence type="predicted"/>
<sequence>MATIVSIGSGKGGVGKSIIAANLSMLMAKRGKRVVLADLDVGGADAHILFGMLNPPRTLTDFIDRRVDRLDEVLQPISAHPFLQLLPGTGDTLTTANLPYAKKKRLIRHFTQLQADVIVVDIGAGTSYHALDFFLMADHYVTVATPDPTSVLDLYRFIKLAAIRRVLSAFLSRDAVSEALSERDFSSIDEVIQAVGETDPNAREVASRTLEGFQPHLIVNRVSGKSRVNVLHLKKLLQEYVGGDLKTLGEIPDDPAVTRAVRSFLPVVECEPTAPASLALTQAADALLAAMARCIETLAEPFPESEQATHSPIPS</sequence>
<keyword evidence="2" id="KW-0067">ATP-binding</keyword>
<dbReference type="OrthoDB" id="9773088at2"/>
<dbReference type="KEGG" id="nde:NIDE2345"/>
<dbReference type="GO" id="GO:0016887">
    <property type="term" value="F:ATP hydrolysis activity"/>
    <property type="evidence" value="ECO:0007669"/>
    <property type="project" value="TreeGrafter"/>
</dbReference>
<keyword evidence="5" id="KW-1185">Reference proteome</keyword>
<dbReference type="HOGENOM" id="CLU_037612_0_2_0"/>
<feature type="domain" description="CobQ/CobB/MinD/ParA nucleotide binding" evidence="3">
    <location>
        <begin position="6"/>
        <end position="266"/>
    </location>
</feature>
<dbReference type="Pfam" id="PF01656">
    <property type="entry name" value="CbiA"/>
    <property type="match status" value="1"/>
</dbReference>
<dbReference type="Proteomes" id="UP000001660">
    <property type="component" value="Chromosome"/>
</dbReference>
<organism evidence="4 5">
    <name type="scientific">Nitrospira defluvii</name>
    <dbReference type="NCBI Taxonomy" id="330214"/>
    <lineage>
        <taxon>Bacteria</taxon>
        <taxon>Pseudomonadati</taxon>
        <taxon>Nitrospirota</taxon>
        <taxon>Nitrospiria</taxon>
        <taxon>Nitrospirales</taxon>
        <taxon>Nitrospiraceae</taxon>
        <taxon>Nitrospira</taxon>
    </lineage>
</organism>
<dbReference type="STRING" id="330214.NIDE2345"/>